<dbReference type="PANTHER" id="PTHR37308:SF1">
    <property type="entry name" value="POLYPRENYL-PHOSPHATE TRANSPORTER"/>
    <property type="match status" value="1"/>
</dbReference>
<keyword evidence="1" id="KW-0812">Transmembrane</keyword>
<evidence type="ECO:0000313" key="2">
    <source>
        <dbReference type="EMBL" id="MBO8458677.1"/>
    </source>
</evidence>
<dbReference type="EMBL" id="JADIMM010000119">
    <property type="protein sequence ID" value="MBO8458677.1"/>
    <property type="molecule type" value="Genomic_DNA"/>
</dbReference>
<reference evidence="2" key="2">
    <citation type="journal article" date="2021" name="PeerJ">
        <title>Extensive microbial diversity within the chicken gut microbiome revealed by metagenomics and culture.</title>
        <authorList>
            <person name="Gilroy R."/>
            <person name="Ravi A."/>
            <person name="Getino M."/>
            <person name="Pursley I."/>
            <person name="Horton D.L."/>
            <person name="Alikhan N.F."/>
            <person name="Baker D."/>
            <person name="Gharbi K."/>
            <person name="Hall N."/>
            <person name="Watson M."/>
            <person name="Adriaenssens E.M."/>
            <person name="Foster-Nyarko E."/>
            <person name="Jarju S."/>
            <person name="Secka A."/>
            <person name="Antonio M."/>
            <person name="Oren A."/>
            <person name="Chaudhuri R.R."/>
            <person name="La Ragione R."/>
            <person name="Hildebrand F."/>
            <person name="Pallen M.J."/>
        </authorList>
    </citation>
    <scope>NUCLEOTIDE SEQUENCE</scope>
    <source>
        <strain evidence="2">10532</strain>
    </source>
</reference>
<organism evidence="2 3">
    <name type="scientific">Candidatus Gallitreponema excrementavium</name>
    <dbReference type="NCBI Taxonomy" id="2840840"/>
    <lineage>
        <taxon>Bacteria</taxon>
        <taxon>Pseudomonadati</taxon>
        <taxon>Spirochaetota</taxon>
        <taxon>Spirochaetia</taxon>
        <taxon>Spirochaetales</taxon>
        <taxon>Candidatus Gallitreponema</taxon>
    </lineage>
</organism>
<feature type="transmembrane region" description="Helical" evidence="1">
    <location>
        <begin position="273"/>
        <end position="293"/>
    </location>
</feature>
<reference evidence="2" key="1">
    <citation type="submission" date="2020-10" db="EMBL/GenBank/DDBJ databases">
        <authorList>
            <person name="Gilroy R."/>
        </authorList>
    </citation>
    <scope>NUCLEOTIDE SEQUENCE</scope>
    <source>
        <strain evidence="2">10532</strain>
    </source>
</reference>
<name>A0A9D9HR21_9SPIR</name>
<feature type="transmembrane region" description="Helical" evidence="1">
    <location>
        <begin position="234"/>
        <end position="253"/>
    </location>
</feature>
<feature type="transmembrane region" description="Helical" evidence="1">
    <location>
        <begin position="203"/>
        <end position="222"/>
    </location>
</feature>
<keyword evidence="1" id="KW-0472">Membrane</keyword>
<keyword evidence="1" id="KW-1133">Transmembrane helix</keyword>
<dbReference type="Pfam" id="PF04018">
    <property type="entry name" value="VCA0040-like"/>
    <property type="match status" value="1"/>
</dbReference>
<evidence type="ECO:0000256" key="1">
    <source>
        <dbReference type="SAM" id="Phobius"/>
    </source>
</evidence>
<proteinExistence type="predicted"/>
<accession>A0A9D9HR21</accession>
<gene>
    <name evidence="2" type="ORF">IAA81_10720</name>
</gene>
<dbReference type="AlphaFoldDB" id="A0A9D9HR21"/>
<sequence>MTDKTITDKSRTPKGFKLSPGNFALNALKGAVIAIGAVLPGISGGALCVIMGIYSRVMSLLAHPFKEIKLQWKFFVPIIVGFALGTILSSKLVGAFMERYETPALFLFIGLIVGTLPSLIKEAQLKGRTIASWISLVVACALMLSWMIPMAMSGGAKIQPNLFWWCICGVLWGLGIVVPGMSPSNIMLFLGIASPMYTAIGNFDLTVIIPMGLSLLLTILALSKGVGFLLEKFYSIFMHAVIGVVLASTIVILPPVKLLIDTEYSFKTGAIDWLIYILCFGAGIGAAFLLNLIQKPENETTPTEENKESLAEN</sequence>
<feature type="transmembrane region" description="Helical" evidence="1">
    <location>
        <begin position="74"/>
        <end position="97"/>
    </location>
</feature>
<dbReference type="PANTHER" id="PTHR37308">
    <property type="entry name" value="INTEGRAL MEMBRANE PROTEIN"/>
    <property type="match status" value="1"/>
</dbReference>
<dbReference type="Proteomes" id="UP000823638">
    <property type="component" value="Unassembled WGS sequence"/>
</dbReference>
<dbReference type="InterPro" id="IPR007163">
    <property type="entry name" value="VCA0040-like"/>
</dbReference>
<feature type="transmembrane region" description="Helical" evidence="1">
    <location>
        <begin position="132"/>
        <end position="150"/>
    </location>
</feature>
<comment type="caution">
    <text evidence="2">The sequence shown here is derived from an EMBL/GenBank/DDBJ whole genome shotgun (WGS) entry which is preliminary data.</text>
</comment>
<protein>
    <submittedName>
        <fullName evidence="2">DUF368 domain-containing protein</fullName>
    </submittedName>
</protein>
<feature type="transmembrane region" description="Helical" evidence="1">
    <location>
        <begin position="162"/>
        <end position="182"/>
    </location>
</feature>
<feature type="transmembrane region" description="Helical" evidence="1">
    <location>
        <begin position="103"/>
        <end position="120"/>
    </location>
</feature>
<feature type="transmembrane region" description="Helical" evidence="1">
    <location>
        <begin position="31"/>
        <end position="54"/>
    </location>
</feature>
<evidence type="ECO:0000313" key="3">
    <source>
        <dbReference type="Proteomes" id="UP000823638"/>
    </source>
</evidence>